<accession>A0A1D8PHZ2</accession>
<dbReference type="Pfam" id="PF00300">
    <property type="entry name" value="His_Phos_1"/>
    <property type="match status" value="1"/>
</dbReference>
<dbReference type="CDD" id="cd07067">
    <property type="entry name" value="HP_PGM_like"/>
    <property type="match status" value="1"/>
</dbReference>
<evidence type="ECO:0000256" key="1">
    <source>
        <dbReference type="PIRSR" id="PIRSR613078-1"/>
    </source>
</evidence>
<feature type="active site" description="Tele-phosphohistidine intermediate" evidence="1">
    <location>
        <position position="14"/>
    </location>
</feature>
<feature type="binding site" evidence="2">
    <location>
        <begin position="102"/>
        <end position="105"/>
    </location>
    <ligand>
        <name>substrate</name>
    </ligand>
</feature>
<evidence type="ECO:0000256" key="2">
    <source>
        <dbReference type="PIRSR" id="PIRSR613078-2"/>
    </source>
</evidence>
<dbReference type="InterPro" id="IPR050275">
    <property type="entry name" value="PGM_Phosphatase"/>
</dbReference>
<proteinExistence type="predicted"/>
<evidence type="ECO:0000313" key="3">
    <source>
        <dbReference type="CGD" id="CAL0000175207"/>
    </source>
</evidence>
<dbReference type="SMR" id="A0A1D8PHZ2"/>
<dbReference type="InterPro" id="IPR013078">
    <property type="entry name" value="His_Pase_superF_clade-1"/>
</dbReference>
<dbReference type="VEuPathDB" id="FungiDB:C2_07790C_A"/>
<gene>
    <name evidence="4" type="ordered locus">CAALFM_C207790CA</name>
    <name evidence="3" type="ordered locus">orf19.9748</name>
</gene>
<dbReference type="STRING" id="237561.A0A1D8PHZ2"/>
<organism evidence="4 5">
    <name type="scientific">Candida albicans (strain SC5314 / ATCC MYA-2876)</name>
    <name type="common">Yeast</name>
    <dbReference type="NCBI Taxonomy" id="237561"/>
    <lineage>
        <taxon>Eukaryota</taxon>
        <taxon>Fungi</taxon>
        <taxon>Dikarya</taxon>
        <taxon>Ascomycota</taxon>
        <taxon>Saccharomycotina</taxon>
        <taxon>Pichiomycetes</taxon>
        <taxon>Debaryomycetaceae</taxon>
        <taxon>Candida/Lodderomyces clade</taxon>
        <taxon>Candida</taxon>
    </lineage>
</organism>
<dbReference type="FunFam" id="3.40.50.1240:FF:000022">
    <property type="entry name" value="Phosphoglycerate mutase family protein"/>
    <property type="match status" value="1"/>
</dbReference>
<sequence length="241" mass="27555">MSKIPYPRLIFVRHGQTEWSKSGQHTSTTDIDLTPFGVEQMRNTGRALIGPSNLQMIKPENLTRIFVSPRQRAQQTLQLLLEDVDPEFKDKIPVEIDEDVREWDYGDYEGITSAEINELRKKKGLDDKDHKWSIWSDGCEGGEQHYDVAKRLDRFIEKVREFHRQAIAKKEPCDILVVAHGHILRCLGARWVQRELNVNPQLILDAGGVGTLSYEHHNIDEPSIFLSGAFTVPVAEQCADL</sequence>
<reference evidence="4 5" key="2">
    <citation type="journal article" date="2007" name="Genome Biol.">
        <title>Assembly of the Candida albicans genome into sixteen supercontigs aligned on the eight chromosomes.</title>
        <authorList>
            <person name="van het Hoog M."/>
            <person name="Rast T.J."/>
            <person name="Martchenko M."/>
            <person name="Grindle S."/>
            <person name="Dignard D."/>
            <person name="Hogues H."/>
            <person name="Cuomo C."/>
            <person name="Berriman M."/>
            <person name="Scherer S."/>
            <person name="Magee B.B."/>
            <person name="Whiteway M."/>
            <person name="Chibana H."/>
            <person name="Nantel A."/>
            <person name="Magee P.T."/>
        </authorList>
    </citation>
    <scope>GENOME REANNOTATION</scope>
    <source>
        <strain evidence="5">SC5314 / ATCC MYA-2876</strain>
    </source>
</reference>
<name>A0A1D8PHZ2_CANAL</name>
<dbReference type="SMART" id="SM00855">
    <property type="entry name" value="PGAM"/>
    <property type="match status" value="1"/>
</dbReference>
<dbReference type="FunCoup" id="A0A1D8PHZ2">
    <property type="interactions" value="30"/>
</dbReference>
<evidence type="ECO:0000313" key="4">
    <source>
        <dbReference type="EMBL" id="AOW27776.1"/>
    </source>
</evidence>
<dbReference type="GO" id="GO:0050278">
    <property type="term" value="F:sedoheptulose-bisphosphatase activity"/>
    <property type="evidence" value="ECO:0000318"/>
    <property type="project" value="GO_Central"/>
</dbReference>
<reference evidence="4 5" key="3">
    <citation type="journal article" date="2013" name="Genome Biol.">
        <title>Assembly of a phased diploid Candida albicans genome facilitates allele-specific measurements and provides a simple model for repeat and indel structure.</title>
        <authorList>
            <person name="Muzzey D."/>
            <person name="Schwartz K."/>
            <person name="Weissman J.S."/>
            <person name="Sherlock G."/>
        </authorList>
    </citation>
    <scope>NUCLEOTIDE SEQUENCE [LARGE SCALE GENOMIC DNA]</scope>
    <source>
        <strain evidence="5">SC5314 / ATCC MYA-2876</strain>
    </source>
</reference>
<protein>
    <recommendedName>
        <fullName evidence="6">Sedoheptulose 1,7-bisphosphatase</fullName>
    </recommendedName>
</protein>
<dbReference type="GeneID" id="3642326"/>
<feature type="binding site" evidence="2">
    <location>
        <position position="72"/>
    </location>
    <ligand>
        <name>substrate</name>
    </ligand>
</feature>
<dbReference type="Proteomes" id="UP000000559">
    <property type="component" value="Chromosome 2"/>
</dbReference>
<dbReference type="OrthoDB" id="4818801at2759"/>
<dbReference type="eggNOG" id="KOG0235">
    <property type="taxonomic scope" value="Eukaryota"/>
</dbReference>
<dbReference type="RefSeq" id="XP_716042.1">
    <property type="nucleotide sequence ID" value="XM_710949.1"/>
</dbReference>
<dbReference type="PIRSF" id="PIRSF000709">
    <property type="entry name" value="6PFK_2-Ptase"/>
    <property type="match status" value="1"/>
</dbReference>
<dbReference type="CGD" id="CAL0000175207">
    <property type="gene designation" value="orf19.9748"/>
</dbReference>
<dbReference type="InterPro" id="IPR029033">
    <property type="entry name" value="His_PPase_superfam"/>
</dbReference>
<dbReference type="PANTHER" id="PTHR48100:SF15">
    <property type="entry name" value="SEDOHEPTULOSE 1,7-BISPHOSPHATASE"/>
    <property type="match status" value="1"/>
</dbReference>
<feature type="active site" description="Proton donor/acceptor" evidence="1">
    <location>
        <position position="102"/>
    </location>
</feature>
<dbReference type="Gene3D" id="3.40.50.1240">
    <property type="entry name" value="Phosphoglycerate mutase-like"/>
    <property type="match status" value="1"/>
</dbReference>
<dbReference type="SUPFAM" id="SSF53254">
    <property type="entry name" value="Phosphoglycerate mutase-like"/>
    <property type="match status" value="1"/>
</dbReference>
<dbReference type="InParanoid" id="A0A1D8PHZ2"/>
<dbReference type="EMBL" id="CP017624">
    <property type="protein sequence ID" value="AOW27776.1"/>
    <property type="molecule type" value="Genomic_DNA"/>
</dbReference>
<reference evidence="4 5" key="1">
    <citation type="journal article" date="2004" name="Proc. Natl. Acad. Sci. U.S.A.">
        <title>The diploid genome sequence of Candida albicans.</title>
        <authorList>
            <person name="Jones T."/>
            <person name="Federspiel N.A."/>
            <person name="Chibana H."/>
            <person name="Dungan J."/>
            <person name="Kalman S."/>
            <person name="Magee B.B."/>
            <person name="Newport G."/>
            <person name="Thorstenson Y.R."/>
            <person name="Agabian N."/>
            <person name="Magee P.T."/>
            <person name="Davis R.W."/>
            <person name="Scherer S."/>
        </authorList>
    </citation>
    <scope>NUCLEOTIDE SEQUENCE [LARGE SCALE GENOMIC DNA]</scope>
    <source>
        <strain evidence="5">SC5314 / ATCC MYA-2876</strain>
    </source>
</reference>
<evidence type="ECO:0008006" key="6">
    <source>
        <dbReference type="Google" id="ProtNLM"/>
    </source>
</evidence>
<evidence type="ECO:0000313" key="5">
    <source>
        <dbReference type="Proteomes" id="UP000000559"/>
    </source>
</evidence>
<dbReference type="PANTHER" id="PTHR48100">
    <property type="entry name" value="BROAD-SPECIFICITY PHOSPHATASE YOR283W-RELATED"/>
    <property type="match status" value="1"/>
</dbReference>
<dbReference type="AlphaFoldDB" id="A0A1D8PHZ2"/>
<dbReference type="PeptideAtlas" id="A0A1D8PHZ2"/>
<dbReference type="KEGG" id="cal:CAALFM_C207790CA"/>
<keyword evidence="5" id="KW-1185">Reference proteome</keyword>
<dbReference type="GO" id="GO:0046390">
    <property type="term" value="P:ribose phosphate biosynthetic process"/>
    <property type="evidence" value="ECO:0000318"/>
    <property type="project" value="GO_Central"/>
</dbReference>